<evidence type="ECO:0000313" key="2">
    <source>
        <dbReference type="Proteomes" id="UP000078240"/>
    </source>
</evidence>
<proteinExistence type="predicted"/>
<evidence type="ECO:0000313" key="1">
    <source>
        <dbReference type="EMBL" id="OAQ81949.1"/>
    </source>
</evidence>
<dbReference type="AlphaFoldDB" id="A0A179GXU3"/>
<protein>
    <submittedName>
        <fullName evidence="1">Uncharacterized protein</fullName>
    </submittedName>
</protein>
<gene>
    <name evidence="1" type="ORF">VFPBJ_04533</name>
</gene>
<comment type="caution">
    <text evidence="1">The sequence shown here is derived from an EMBL/GenBank/DDBJ whole genome shotgun (WGS) entry which is preliminary data.</text>
</comment>
<reference evidence="1 2" key="1">
    <citation type="submission" date="2016-01" db="EMBL/GenBank/DDBJ databases">
        <title>Biosynthesis of antibiotic leucinostatins and their inhibition on Phytophthora in bio-control Purpureocillium lilacinum.</title>
        <authorList>
            <person name="Wang G."/>
            <person name="Liu Z."/>
            <person name="Lin R."/>
            <person name="Li E."/>
            <person name="Mao Z."/>
            <person name="Ling J."/>
            <person name="Yin W."/>
            <person name="Xie B."/>
        </authorList>
    </citation>
    <scope>NUCLEOTIDE SEQUENCE [LARGE SCALE GENOMIC DNA]</scope>
    <source>
        <strain evidence="1">PLBJ-1</strain>
    </source>
</reference>
<sequence length="109" mass="11238">MMQSCGSSGLEVPLSARCRDGRPGSGMEAWQAPSWGKLGGAFGCLLPATINQRCPISSLFSGQGGRGHVPKLHPSGPKPRGSHCLSARCGAAAYLIAPQLNGNFQGCTK</sequence>
<organism evidence="1 2">
    <name type="scientific">Purpureocillium lilacinum</name>
    <name type="common">Paecilomyces lilacinus</name>
    <dbReference type="NCBI Taxonomy" id="33203"/>
    <lineage>
        <taxon>Eukaryota</taxon>
        <taxon>Fungi</taxon>
        <taxon>Dikarya</taxon>
        <taxon>Ascomycota</taxon>
        <taxon>Pezizomycotina</taxon>
        <taxon>Sordariomycetes</taxon>
        <taxon>Hypocreomycetidae</taxon>
        <taxon>Hypocreales</taxon>
        <taxon>Ophiocordycipitaceae</taxon>
        <taxon>Purpureocillium</taxon>
    </lineage>
</organism>
<dbReference type="Proteomes" id="UP000078240">
    <property type="component" value="Unassembled WGS sequence"/>
</dbReference>
<name>A0A179GXU3_PURLI</name>
<dbReference type="EMBL" id="LSBH01000003">
    <property type="protein sequence ID" value="OAQ81949.1"/>
    <property type="molecule type" value="Genomic_DNA"/>
</dbReference>
<accession>A0A179GXU3</accession>